<evidence type="ECO:0000256" key="2">
    <source>
        <dbReference type="PROSITE-ProRule" id="PRU00196"/>
    </source>
</evidence>
<name>A0ABM3ZMN9_PANGU</name>
<feature type="disulfide bond" evidence="2">
    <location>
        <begin position="434"/>
        <end position="495"/>
    </location>
</feature>
<evidence type="ECO:0000313" key="5">
    <source>
        <dbReference type="Proteomes" id="UP001652622"/>
    </source>
</evidence>
<feature type="disulfide bond" evidence="2">
    <location>
        <begin position="465"/>
        <end position="475"/>
    </location>
</feature>
<dbReference type="Pfam" id="PF00530">
    <property type="entry name" value="SRCR"/>
    <property type="match status" value="3"/>
</dbReference>
<dbReference type="PRINTS" id="PR00258">
    <property type="entry name" value="SPERACTRCPTR"/>
</dbReference>
<gene>
    <name evidence="6" type="primary">LOC117668985</name>
</gene>
<feature type="domain" description="SRCR" evidence="4">
    <location>
        <begin position="228"/>
        <end position="328"/>
    </location>
</feature>
<dbReference type="SMART" id="SM00202">
    <property type="entry name" value="SR"/>
    <property type="match status" value="3"/>
</dbReference>
<evidence type="ECO:0000256" key="1">
    <source>
        <dbReference type="ARBA" id="ARBA00023157"/>
    </source>
</evidence>
<organism evidence="5 6">
    <name type="scientific">Pantherophis guttatus</name>
    <name type="common">Corn snake</name>
    <name type="synonym">Elaphe guttata</name>
    <dbReference type="NCBI Taxonomy" id="94885"/>
    <lineage>
        <taxon>Eukaryota</taxon>
        <taxon>Metazoa</taxon>
        <taxon>Chordata</taxon>
        <taxon>Craniata</taxon>
        <taxon>Vertebrata</taxon>
        <taxon>Euteleostomi</taxon>
        <taxon>Lepidosauria</taxon>
        <taxon>Squamata</taxon>
        <taxon>Bifurcata</taxon>
        <taxon>Unidentata</taxon>
        <taxon>Episquamata</taxon>
        <taxon>Toxicofera</taxon>
        <taxon>Serpentes</taxon>
        <taxon>Colubroidea</taxon>
        <taxon>Colubridae</taxon>
        <taxon>Colubrinae</taxon>
        <taxon>Pantherophis</taxon>
    </lineage>
</organism>
<dbReference type="InterPro" id="IPR001190">
    <property type="entry name" value="SRCR"/>
</dbReference>
<reference evidence="6" key="1">
    <citation type="submission" date="2025-08" db="UniProtKB">
        <authorList>
            <consortium name="RefSeq"/>
        </authorList>
    </citation>
    <scope>IDENTIFICATION</scope>
    <source>
        <tissue evidence="6">Blood</tissue>
    </source>
</reference>
<dbReference type="InterPro" id="IPR036772">
    <property type="entry name" value="SRCR-like_dom_sf"/>
</dbReference>
<feature type="disulfide bond" evidence="2">
    <location>
        <begin position="157"/>
        <end position="167"/>
    </location>
</feature>
<feature type="disulfide bond" evidence="2">
    <location>
        <begin position="126"/>
        <end position="187"/>
    </location>
</feature>
<feature type="region of interest" description="Disordered" evidence="3">
    <location>
        <begin position="949"/>
        <end position="968"/>
    </location>
</feature>
<feature type="disulfide bond" evidence="2">
    <location>
        <begin position="113"/>
        <end position="177"/>
    </location>
</feature>
<keyword evidence="5" id="KW-1185">Reference proteome</keyword>
<accession>A0ABM3ZMN9</accession>
<proteinExistence type="predicted"/>
<dbReference type="PANTHER" id="PTHR48071:SF27">
    <property type="entry name" value="SCAVENGER RECEPTOR CYSTEINE-RICH TYPE 1 PROTEIN M130-LIKE"/>
    <property type="match status" value="1"/>
</dbReference>
<feature type="disulfide bond" evidence="2">
    <location>
        <begin position="297"/>
        <end position="307"/>
    </location>
</feature>
<dbReference type="PROSITE" id="PS50287">
    <property type="entry name" value="SRCR_2"/>
    <property type="match status" value="3"/>
</dbReference>
<dbReference type="Gene3D" id="3.10.250.10">
    <property type="entry name" value="SRCR-like domain"/>
    <property type="match status" value="3"/>
</dbReference>
<sequence>MDRDKNCLKNLPICRRGEKGCKAVVGYPPPPGSHQFYRTGSKTGGRLRPLTPMSSKHFCACTEERTALLRTGSKVVFLKLHVTGAFQIRLSGGPNLCVGRVEVLHKDEWGTVCDDDWDLRDVAVVCRELNCGEALSAPHGAWFGEGVGSIWLNEVHCAGTERHLLSCHHRGFRKHICTHEEDASAICSEQRIPLFTAIPAHTPFKKGKMEAVTTIRPFVSSTPTEENLRLVGGRNQCSGRLEIFHEGQWGTVCDDMWDLLDVTVICRELDCGEALAAPSGAFFGEGSSVIWLDDVQCQGEESKLADCHTSPWGTNNCRHSEDAGVVCSGAMSLAMIEEQTAMLTKTLAPQRSWSVTPNQIPHPIQFTRNQEETLTSQEPTDDIIKGGLSESGQQQLRLVDGPESCAGRVEVLYKGQWGTVCDDGWDLVDAAVVCRELDCGAPLLSPGNARYGPGSGPIWLDDVNCTGREFTIKRCHSKPWGKHNCNHHEDASVICTGRWKRLLFQKPIGSSKATELPVSITPEQVSPNNSELQNVMDVPEITTNTQEFPNESNVKSLNQWYIEDPFLKTSSVKIEQEKEIKPINPSGIVESTFSPNILQHMQEKNSYNFPKTRLSTHKWEKESLSSTENFQPSSITWYTESKREIKSTTPGFVDKTIYNSENPQDVQEMEPAISSKIMSSFQKRREMPISQSIEFKSLSMWDIESDRERPSGAGPPPFAQSFNSAPEGVPSIYWDSNAEVSPVTKNIEFNDVFNENKDITTATWIQAPEKVISTSDVRNELFEFSKSFEVRKEVKLPITRKNLQPEKHIETTTSKVIDYEEKSNQEKQEESNTDPHPVEPSGLTKTSDPNVLSVKPVTYSEHCESFPDCLLMQKQSKADQRCCCSPQALRNLVHTMKGLHGELGSVSVAIKNQDSQLKAIAHNLAELSASIRLLVAILPSLVQPVSSQSFLSPSGQDETQLENQLPLK</sequence>
<dbReference type="GeneID" id="117668985"/>
<evidence type="ECO:0000256" key="3">
    <source>
        <dbReference type="SAM" id="MobiDB-lite"/>
    </source>
</evidence>
<feature type="domain" description="SRCR" evidence="4">
    <location>
        <begin position="396"/>
        <end position="496"/>
    </location>
</feature>
<protein>
    <submittedName>
        <fullName evidence="6">Uncharacterized protein LOC117668985 isoform X1</fullName>
    </submittedName>
</protein>
<evidence type="ECO:0000259" key="4">
    <source>
        <dbReference type="PROSITE" id="PS50287"/>
    </source>
</evidence>
<dbReference type="SUPFAM" id="SSF56487">
    <property type="entry name" value="SRCR-like"/>
    <property type="match status" value="3"/>
</dbReference>
<dbReference type="Proteomes" id="UP001652622">
    <property type="component" value="Unplaced"/>
</dbReference>
<dbReference type="PANTHER" id="PTHR48071">
    <property type="entry name" value="SRCR DOMAIN-CONTAINING PROTEIN"/>
    <property type="match status" value="1"/>
</dbReference>
<feature type="region of interest" description="Disordered" evidence="3">
    <location>
        <begin position="805"/>
        <end position="851"/>
    </location>
</feature>
<dbReference type="RefSeq" id="XP_060549637.1">
    <property type="nucleotide sequence ID" value="XM_060693654.1"/>
</dbReference>
<feature type="domain" description="SRCR" evidence="4">
    <location>
        <begin position="88"/>
        <end position="188"/>
    </location>
</feature>
<feature type="disulfide bond" evidence="2">
    <location>
        <begin position="421"/>
        <end position="485"/>
    </location>
</feature>
<feature type="disulfide bond" evidence="2">
    <location>
        <begin position="266"/>
        <end position="327"/>
    </location>
</feature>
<evidence type="ECO:0000313" key="6">
    <source>
        <dbReference type="RefSeq" id="XP_060549637.1"/>
    </source>
</evidence>
<feature type="compositionally biased region" description="Basic and acidic residues" evidence="3">
    <location>
        <begin position="817"/>
        <end position="830"/>
    </location>
</feature>
<feature type="disulfide bond" evidence="2">
    <location>
        <begin position="253"/>
        <end position="317"/>
    </location>
</feature>
<keyword evidence="1 2" id="KW-1015">Disulfide bond</keyword>